<accession>A0A2H4VMY8</accession>
<dbReference type="Gene3D" id="1.10.10.10">
    <property type="entry name" value="Winged helix-like DNA-binding domain superfamily/Winged helix DNA-binding domain"/>
    <property type="match status" value="1"/>
</dbReference>
<sequence>MANNDLIILGMIFLLPSHGYQLKKNIRETVNPYFKINNNVLYPALAKMEKKGLIEGKEMPGKGINKKVYHITPKGRKHLLEIVAQPIEPDIDNFEFMVKAVFFDYISKEKRLGVIKPLYESKKQELQDTLEKKQKYGENLSPIALAVLEQGISEIKNSIGFLENLMEL</sequence>
<dbReference type="RefSeq" id="WP_100907631.1">
    <property type="nucleotide sequence ID" value="NZ_CP017768.1"/>
</dbReference>
<keyword evidence="4" id="KW-1185">Reference proteome</keyword>
<protein>
    <submittedName>
        <fullName evidence="2">PadR family transcriptional regulator</fullName>
    </submittedName>
</protein>
<evidence type="ECO:0000313" key="5">
    <source>
        <dbReference type="Proteomes" id="UP000591058"/>
    </source>
</evidence>
<organism evidence="2 4">
    <name type="scientific">Methanobacterium subterraneum</name>
    <dbReference type="NCBI Taxonomy" id="59277"/>
    <lineage>
        <taxon>Archaea</taxon>
        <taxon>Methanobacteriati</taxon>
        <taxon>Methanobacteriota</taxon>
        <taxon>Methanomada group</taxon>
        <taxon>Methanobacteria</taxon>
        <taxon>Methanobacteriales</taxon>
        <taxon>Methanobacteriaceae</taxon>
        <taxon>Methanobacterium</taxon>
    </lineage>
</organism>
<gene>
    <name evidence="2" type="ORF">BK009_01435</name>
    <name evidence="3" type="ORF">HG719_08900</name>
</gene>
<evidence type="ECO:0000313" key="4">
    <source>
        <dbReference type="Proteomes" id="UP000232631"/>
    </source>
</evidence>
<dbReference type="PANTHER" id="PTHR43252">
    <property type="entry name" value="TRANSCRIPTIONAL REGULATOR YQJI"/>
    <property type="match status" value="1"/>
</dbReference>
<dbReference type="EMBL" id="JABBYL010000030">
    <property type="protein sequence ID" value="NMO09941.1"/>
    <property type="molecule type" value="Genomic_DNA"/>
</dbReference>
<dbReference type="InterPro" id="IPR005149">
    <property type="entry name" value="Tscrpt_reg_PadR_N"/>
</dbReference>
<dbReference type="AlphaFoldDB" id="A0A2H4VMY8"/>
<dbReference type="Proteomes" id="UP000232631">
    <property type="component" value="Chromosome"/>
</dbReference>
<evidence type="ECO:0000313" key="3">
    <source>
        <dbReference type="EMBL" id="NMO09941.1"/>
    </source>
</evidence>
<dbReference type="KEGG" id="msub:BK009_01435"/>
<reference evidence="3 5" key="2">
    <citation type="submission" date="2020-04" db="EMBL/GenBank/DDBJ databases">
        <title>Draft genome of Methanobacterium subterraneum isolated from animal feces.</title>
        <authorList>
            <person name="Ouboter H.T."/>
            <person name="Berger S."/>
            <person name="Gungor E."/>
            <person name="Jetten M.S.M."/>
            <person name="Welte C.U."/>
        </authorList>
    </citation>
    <scope>NUCLEOTIDE SEQUENCE [LARGE SCALE GENOMIC DNA]</scope>
    <source>
        <strain evidence="3">HO_2020</strain>
    </source>
</reference>
<dbReference type="InterPro" id="IPR036390">
    <property type="entry name" value="WH_DNA-bd_sf"/>
</dbReference>
<proteinExistence type="predicted"/>
<dbReference type="InterPro" id="IPR036388">
    <property type="entry name" value="WH-like_DNA-bd_sf"/>
</dbReference>
<dbReference type="Proteomes" id="UP000591058">
    <property type="component" value="Unassembled WGS sequence"/>
</dbReference>
<dbReference type="Pfam" id="PF03551">
    <property type="entry name" value="PadR"/>
    <property type="match status" value="1"/>
</dbReference>
<name>A0A2H4VMY8_9EURY</name>
<dbReference type="EMBL" id="CP017768">
    <property type="protein sequence ID" value="AUB59461.1"/>
    <property type="molecule type" value="Genomic_DNA"/>
</dbReference>
<feature type="domain" description="Transcription regulator PadR N-terminal" evidence="1">
    <location>
        <begin position="8"/>
        <end position="79"/>
    </location>
</feature>
<reference evidence="2 4" key="1">
    <citation type="submission" date="2016-10" db="EMBL/GenBank/DDBJ databases">
        <title>Comparative genomics between deep and shallow subseafloor isolates.</title>
        <authorList>
            <person name="Ishii S."/>
            <person name="Miller J.R."/>
            <person name="Sutton G."/>
            <person name="Suzuki S."/>
            <person name="Methe B."/>
            <person name="Inagaki F."/>
            <person name="Imachi H."/>
        </authorList>
    </citation>
    <scope>NUCLEOTIDE SEQUENCE [LARGE SCALE GENOMIC DNA]</scope>
    <source>
        <strain evidence="2 4">A8p</strain>
    </source>
</reference>
<dbReference type="SUPFAM" id="SSF46785">
    <property type="entry name" value="Winged helix' DNA-binding domain"/>
    <property type="match status" value="1"/>
</dbReference>
<evidence type="ECO:0000313" key="2">
    <source>
        <dbReference type="EMBL" id="AUB59461.1"/>
    </source>
</evidence>
<dbReference type="PANTHER" id="PTHR43252:SF6">
    <property type="entry name" value="NEGATIVE TRANSCRIPTION REGULATOR PADR"/>
    <property type="match status" value="1"/>
</dbReference>
<dbReference type="GeneID" id="35124263"/>
<evidence type="ECO:0000259" key="1">
    <source>
        <dbReference type="Pfam" id="PF03551"/>
    </source>
</evidence>